<dbReference type="Pfam" id="PF06995">
    <property type="entry name" value="Phage_P2_GpU"/>
    <property type="match status" value="1"/>
</dbReference>
<name>A0A876AXB6_9CAUD</name>
<sequence>MADTGEAYVLVDGAGNVYGAYVIAELNETQSYHTADGTPRRIEFQLTIERVDDDVLRTTREKNTRKDKR</sequence>
<proteinExistence type="predicted"/>
<dbReference type="Proteomes" id="UP000664931">
    <property type="component" value="Segment"/>
</dbReference>
<evidence type="ECO:0000313" key="2">
    <source>
        <dbReference type="Proteomes" id="UP000664931"/>
    </source>
</evidence>
<evidence type="ECO:0000313" key="1">
    <source>
        <dbReference type="EMBL" id="QPI18567.1"/>
    </source>
</evidence>
<reference evidence="1" key="1">
    <citation type="journal article" date="2021" name="Appl. Environ. Microbiol.">
        <title>Development of a Bacteriophage Tail Fiber-based Latex Agglutination Assay for Rapid Clinical Screening of Burkholderia pseudomallei.</title>
        <authorList>
            <person name="Muangsombut V."/>
            <person name="Janesomboon S."/>
            <person name="Withatanung P."/>
            <person name="Dunne M."/>
            <person name="Korbsrisate S."/>
        </authorList>
    </citation>
    <scope>NUCLEOTIDE SEQUENCE</scope>
</reference>
<accession>A0A876AXB6</accession>
<organism evidence="1 2">
    <name type="scientific">Burkholderia phage phiE094</name>
    <dbReference type="NCBI Taxonomy" id="2781364"/>
    <lineage>
        <taxon>Viruses</taxon>
        <taxon>Duplodnaviria</taxon>
        <taxon>Heunggongvirae</taxon>
        <taxon>Uroviricota</taxon>
        <taxon>Caudoviricetes</taxon>
        <taxon>Peduoviridae</taxon>
        <taxon>Tigrvirus</taxon>
        <taxon>Tigrvirus phiE094</taxon>
    </lineage>
</organism>
<keyword evidence="2" id="KW-1185">Reference proteome</keyword>
<gene>
    <name evidence="1" type="ORF">BTHphiE094_030</name>
</gene>
<dbReference type="InterPro" id="IPR009734">
    <property type="entry name" value="Myoviridae_GpU"/>
</dbReference>
<dbReference type="EMBL" id="MW072790">
    <property type="protein sequence ID" value="QPI18567.1"/>
    <property type="molecule type" value="Genomic_DNA"/>
</dbReference>
<protein>
    <submittedName>
        <fullName evidence="1">Tail protein</fullName>
    </submittedName>
</protein>